<sequence length="372" mass="39997">MAAAIFAAAVLLWEKAMNAFKKTLLATSVALVTPLALAHDDTPDYLPDSHAPAGVMADHLHAKGEWMFGYRAMREEYADVYRGSDEVGAMELGMAGYSMMPTSMTMEMHMLDIMYAVSDDLTLMLMPQYMTMDMSMAMIGGGHDHMGGMATMDGMSGTDGGAVMGGHSHDVAGVGDTIIGGLFRIAGTQGYRLHATLGFSAPTGAVDEKNADGRFTHYGMQLGTGTWDLLPSLTYTSAYERLSWGGQLSARLPLEGENDSGFAVGERYAATAWSGYRVLDWLSLSVRLQYTKQGDINGHYNGPHNHSSPADLQTNYGGELLDYGLGVNLVGQQGALAGVRLGLEWIGNLTADYNGYQLARKDGLNMSLSYAF</sequence>
<gene>
    <name evidence="2" type="ORF">SAMN04487965_1730</name>
</gene>
<dbReference type="Proteomes" id="UP000184170">
    <property type="component" value="Unassembled WGS sequence"/>
</dbReference>
<feature type="signal peptide" evidence="1">
    <location>
        <begin position="1"/>
        <end position="38"/>
    </location>
</feature>
<evidence type="ECO:0008006" key="4">
    <source>
        <dbReference type="Google" id="ProtNLM"/>
    </source>
</evidence>
<evidence type="ECO:0000256" key="1">
    <source>
        <dbReference type="SAM" id="SignalP"/>
    </source>
</evidence>
<organism evidence="2 3">
    <name type="scientific">Microbulbifer donghaiensis</name>
    <dbReference type="NCBI Taxonomy" id="494016"/>
    <lineage>
        <taxon>Bacteria</taxon>
        <taxon>Pseudomonadati</taxon>
        <taxon>Pseudomonadota</taxon>
        <taxon>Gammaproteobacteria</taxon>
        <taxon>Cellvibrionales</taxon>
        <taxon>Microbulbiferaceae</taxon>
        <taxon>Microbulbifer</taxon>
    </lineage>
</organism>
<dbReference type="InterPro" id="IPR025737">
    <property type="entry name" value="FApF"/>
</dbReference>
<name>A0A1M5A3U0_9GAMM</name>
<keyword evidence="1" id="KW-0732">Signal</keyword>
<accession>A0A1M5A3U0</accession>
<reference evidence="3" key="1">
    <citation type="submission" date="2016-11" db="EMBL/GenBank/DDBJ databases">
        <authorList>
            <person name="Varghese N."/>
            <person name="Submissions S."/>
        </authorList>
    </citation>
    <scope>NUCLEOTIDE SEQUENCE [LARGE SCALE GENOMIC DNA]</scope>
    <source>
        <strain evidence="3">CGMCC 1.7063</strain>
    </source>
</reference>
<keyword evidence="3" id="KW-1185">Reference proteome</keyword>
<evidence type="ECO:0000313" key="3">
    <source>
        <dbReference type="Proteomes" id="UP000184170"/>
    </source>
</evidence>
<proteinExistence type="predicted"/>
<dbReference type="Pfam" id="PF13557">
    <property type="entry name" value="Phenol_MetA_deg"/>
    <property type="match status" value="1"/>
</dbReference>
<dbReference type="AlphaFoldDB" id="A0A1M5A3U0"/>
<protein>
    <recommendedName>
        <fullName evidence="4">MetA-pathway of phenol degradation</fullName>
    </recommendedName>
</protein>
<evidence type="ECO:0000313" key="2">
    <source>
        <dbReference type="EMBL" id="SHF24596.1"/>
    </source>
</evidence>
<dbReference type="EMBL" id="FQVA01000001">
    <property type="protein sequence ID" value="SHF24596.1"/>
    <property type="molecule type" value="Genomic_DNA"/>
</dbReference>
<feature type="chain" id="PRO_5009908716" description="MetA-pathway of phenol degradation" evidence="1">
    <location>
        <begin position="39"/>
        <end position="372"/>
    </location>
</feature>
<dbReference type="STRING" id="494016.SAMN04487965_1730"/>